<comment type="caution">
    <text evidence="3">The sequence shown here is derived from an EMBL/GenBank/DDBJ whole genome shotgun (WGS) entry which is preliminary data.</text>
</comment>
<evidence type="ECO:0000313" key="4">
    <source>
        <dbReference type="Proteomes" id="UP000360750"/>
    </source>
</evidence>
<feature type="compositionally biased region" description="Pro residues" evidence="1">
    <location>
        <begin position="36"/>
        <end position="45"/>
    </location>
</feature>
<feature type="region of interest" description="Disordered" evidence="1">
    <location>
        <begin position="157"/>
        <end position="193"/>
    </location>
</feature>
<evidence type="ECO:0008006" key="5">
    <source>
        <dbReference type="Google" id="ProtNLM"/>
    </source>
</evidence>
<name>A0ABD7V1C6_9ACTN</name>
<feature type="transmembrane region" description="Helical" evidence="2">
    <location>
        <begin position="126"/>
        <end position="149"/>
    </location>
</feature>
<evidence type="ECO:0000313" key="3">
    <source>
        <dbReference type="EMBL" id="VFA87972.1"/>
    </source>
</evidence>
<gene>
    <name evidence="3" type="ORF">NCTC8139_01514</name>
</gene>
<feature type="compositionally biased region" description="Gly residues" evidence="1">
    <location>
        <begin position="80"/>
        <end position="112"/>
    </location>
</feature>
<keyword evidence="2" id="KW-0472">Membrane</keyword>
<proteinExistence type="predicted"/>
<reference evidence="3 4" key="1">
    <citation type="submission" date="2019-02" db="EMBL/GenBank/DDBJ databases">
        <authorList>
            <consortium name="Pathogen Informatics"/>
        </authorList>
    </citation>
    <scope>NUCLEOTIDE SEQUENCE [LARGE SCALE GENOMIC DNA]</scope>
    <source>
        <strain evidence="3 4">3012STDY6756503</strain>
    </source>
</reference>
<evidence type="ECO:0000256" key="1">
    <source>
        <dbReference type="SAM" id="MobiDB-lite"/>
    </source>
</evidence>
<evidence type="ECO:0000256" key="2">
    <source>
        <dbReference type="SAM" id="Phobius"/>
    </source>
</evidence>
<feature type="region of interest" description="Disordered" evidence="1">
    <location>
        <begin position="1"/>
        <end position="118"/>
    </location>
</feature>
<dbReference type="Proteomes" id="UP000360750">
    <property type="component" value="Unassembled WGS sequence"/>
</dbReference>
<sequence length="301" mass="30178">MTYPPPPGDPGFGPARPGRPDPDAGQSVPGGVFPPGQMPPRPATPRQPAGPYGPSPRPFGSPASPGRYGPSGPHVPHGAGPSGAPGVYGAGPTGPGGPGFGGPPGGPGGFPGPYGPPPPRRRTGAIVAWVTGGIAVVALIALVATLIVVNSAESDDSAVASGASSSPAAGSNGSDRSTSRTPSSVPSSRSGGTDYVAVGQIRAAMQNYVAAHNARNVDQMRAAVCTQSRERITEAPPSDAGTIVLDGFLETIFDGNVAQTEVVAHLEKDGKRTRSATSKERFLKERGSWIYCPGAEPDIGA</sequence>
<keyword evidence="2" id="KW-0812">Transmembrane</keyword>
<accession>A0ABD7V1C6</accession>
<organism evidence="3 4">
    <name type="scientific">Gordonia paraffinivorans</name>
    <dbReference type="NCBI Taxonomy" id="175628"/>
    <lineage>
        <taxon>Bacteria</taxon>
        <taxon>Bacillati</taxon>
        <taxon>Actinomycetota</taxon>
        <taxon>Actinomycetes</taxon>
        <taxon>Mycobacteriales</taxon>
        <taxon>Gordoniaceae</taxon>
        <taxon>Gordonia</taxon>
    </lineage>
</organism>
<dbReference type="EMBL" id="CAACYD010000006">
    <property type="protein sequence ID" value="VFA87972.1"/>
    <property type="molecule type" value="Genomic_DNA"/>
</dbReference>
<keyword evidence="2" id="KW-1133">Transmembrane helix</keyword>
<protein>
    <recommendedName>
        <fullName evidence="5">DUF4878 domain-containing protein</fullName>
    </recommendedName>
</protein>
<dbReference type="AlphaFoldDB" id="A0ABD7V1C6"/>